<keyword evidence="2 4" id="KW-0378">Hydrolase</keyword>
<dbReference type="InterPro" id="IPR013520">
    <property type="entry name" value="Ribonucl_H"/>
</dbReference>
<sequence>MSAIILDTETHDLDGFPIEIAHVPVSFLENGELVVDKEACFDEYFSCPEPINYGAMAVHHILESDIADKPSYETFRLPAGIQYIIGHNIDYDIRAIKLADKSVNVKSICTLALSRMVWPDTAHNLSALIYMLSKGSLKARESIRNAHNAKQDILLTAALLKQICKVLGVKDMQSLYLFSEQARIPTKITFGKYKGTDLKDLPADYVVWLLKQDDLDPYLRKALKKG</sequence>
<evidence type="ECO:0000313" key="5">
    <source>
        <dbReference type="Proteomes" id="UP000254410"/>
    </source>
</evidence>
<evidence type="ECO:0000259" key="3">
    <source>
        <dbReference type="SMART" id="SM00479"/>
    </source>
</evidence>
<feature type="domain" description="Exonuclease" evidence="3">
    <location>
        <begin position="2"/>
        <end position="169"/>
    </location>
</feature>
<evidence type="ECO:0000313" key="4">
    <source>
        <dbReference type="EMBL" id="AZC00897.1"/>
    </source>
</evidence>
<dbReference type="Proteomes" id="UP000254410">
    <property type="component" value="Chromosome"/>
</dbReference>
<keyword evidence="1" id="KW-0540">Nuclease</keyword>
<dbReference type="AlphaFoldDB" id="A0A3G6YKV3"/>
<dbReference type="InterPro" id="IPR012337">
    <property type="entry name" value="RNaseH-like_sf"/>
</dbReference>
<dbReference type="GO" id="GO:0003676">
    <property type="term" value="F:nucleic acid binding"/>
    <property type="evidence" value="ECO:0007669"/>
    <property type="project" value="InterPro"/>
</dbReference>
<gene>
    <name evidence="4" type="ORF">DKE52_014300</name>
</gene>
<dbReference type="Gene3D" id="3.30.420.10">
    <property type="entry name" value="Ribonuclease H-like superfamily/Ribonuclease H"/>
    <property type="match status" value="1"/>
</dbReference>
<dbReference type="SUPFAM" id="SSF53098">
    <property type="entry name" value="Ribonuclease H-like"/>
    <property type="match status" value="1"/>
</dbReference>
<dbReference type="CDD" id="cd06127">
    <property type="entry name" value="DEDDh"/>
    <property type="match status" value="1"/>
</dbReference>
<protein>
    <submittedName>
        <fullName evidence="4">3'-5' exonuclease</fullName>
    </submittedName>
</protein>
<dbReference type="Pfam" id="PF12843">
    <property type="entry name" value="QSregVF_b"/>
    <property type="match status" value="1"/>
</dbReference>
<dbReference type="EMBL" id="CP033540">
    <property type="protein sequence ID" value="AZC00897.1"/>
    <property type="molecule type" value="Genomic_DNA"/>
</dbReference>
<evidence type="ECO:0000256" key="1">
    <source>
        <dbReference type="ARBA" id="ARBA00022722"/>
    </source>
</evidence>
<dbReference type="GO" id="GO:0006259">
    <property type="term" value="P:DNA metabolic process"/>
    <property type="evidence" value="ECO:0007669"/>
    <property type="project" value="UniProtKB-ARBA"/>
</dbReference>
<organism evidence="4 5">
    <name type="scientific">Acinetobacter pittii</name>
    <name type="common">Acinetobacter genomosp. 3</name>
    <dbReference type="NCBI Taxonomy" id="48296"/>
    <lineage>
        <taxon>Bacteria</taxon>
        <taxon>Pseudomonadati</taxon>
        <taxon>Pseudomonadota</taxon>
        <taxon>Gammaproteobacteria</taxon>
        <taxon>Moraxellales</taxon>
        <taxon>Moraxellaceae</taxon>
        <taxon>Acinetobacter</taxon>
        <taxon>Acinetobacter calcoaceticus/baumannii complex</taxon>
    </lineage>
</organism>
<dbReference type="Pfam" id="PF00929">
    <property type="entry name" value="RNase_T"/>
    <property type="match status" value="1"/>
</dbReference>
<dbReference type="InterPro" id="IPR036397">
    <property type="entry name" value="RNaseH_sf"/>
</dbReference>
<reference evidence="4 5" key="1">
    <citation type="submission" date="2018-11" db="EMBL/GenBank/DDBJ databases">
        <authorList>
            <person name="Kuo S.-C."/>
            <person name="Chen F.-J."/>
            <person name="Liao Y.-C."/>
        </authorList>
    </citation>
    <scope>NUCLEOTIDE SEQUENCE [LARGE SCALE GENOMIC DNA]</scope>
    <source>
        <strain evidence="4 5">2014S06-099</strain>
    </source>
</reference>
<dbReference type="SMART" id="SM00479">
    <property type="entry name" value="EXOIII"/>
    <property type="match status" value="1"/>
</dbReference>
<dbReference type="GO" id="GO:0004527">
    <property type="term" value="F:exonuclease activity"/>
    <property type="evidence" value="ECO:0007669"/>
    <property type="project" value="UniProtKB-KW"/>
</dbReference>
<proteinExistence type="predicted"/>
<evidence type="ECO:0000256" key="2">
    <source>
        <dbReference type="ARBA" id="ARBA00022839"/>
    </source>
</evidence>
<reference evidence="4 5" key="2">
    <citation type="submission" date="2018-12" db="EMBL/GenBank/DDBJ databases">
        <title>Molecular Epidemiology of Emerging Carbapenem-Resistance in Acinetobacter nosocomialis and Acinetobacter pittii in Taiwan, 2010-2014.</title>
        <authorList>
            <person name="Huang W.-C."/>
            <person name="Wang H.-Y."/>
            <person name="Lai J.-F."/>
            <person name="Lauderdale T.-L."/>
            <person name="Sytwu H.-K."/>
        </authorList>
    </citation>
    <scope>NUCLEOTIDE SEQUENCE [LARGE SCALE GENOMIC DNA]</scope>
    <source>
        <strain evidence="4 5">2014S06-099</strain>
    </source>
</reference>
<accession>A0A3G6YKV3</accession>
<name>A0A3G6YKV3_ACIPI</name>
<keyword evidence="2 4" id="KW-0269">Exonuclease</keyword>
<dbReference type="InterPro" id="IPR024530">
    <property type="entry name" value="QSregVF_b"/>
</dbReference>